<dbReference type="PANTHER" id="PTHR33392">
    <property type="entry name" value="POLYISOPRENYL-TEICHOIC ACID--PEPTIDOGLYCAN TEICHOIC ACID TRANSFERASE TAGU"/>
    <property type="match status" value="1"/>
</dbReference>
<evidence type="ECO:0000256" key="2">
    <source>
        <dbReference type="SAM" id="Phobius"/>
    </source>
</evidence>
<dbReference type="InterPro" id="IPR004474">
    <property type="entry name" value="LytR_CpsA_psr"/>
</dbReference>
<feature type="transmembrane region" description="Helical" evidence="2">
    <location>
        <begin position="16"/>
        <end position="40"/>
    </location>
</feature>
<evidence type="ECO:0000259" key="3">
    <source>
        <dbReference type="Pfam" id="PF03816"/>
    </source>
</evidence>
<dbReference type="InterPro" id="IPR050922">
    <property type="entry name" value="LytR/CpsA/Psr_CW_biosynth"/>
</dbReference>
<protein>
    <recommendedName>
        <fullName evidence="3">Cell envelope-related transcriptional attenuator domain-containing protein</fullName>
    </recommendedName>
</protein>
<keyword evidence="2" id="KW-0812">Transmembrane</keyword>
<name>A0A381U947_9ZZZZ</name>
<dbReference type="Gene3D" id="3.40.630.190">
    <property type="entry name" value="LCP protein"/>
    <property type="match status" value="1"/>
</dbReference>
<dbReference type="NCBIfam" id="TIGR00350">
    <property type="entry name" value="lytR_cpsA_psr"/>
    <property type="match status" value="1"/>
</dbReference>
<evidence type="ECO:0000313" key="4">
    <source>
        <dbReference type="EMBL" id="SVA24078.1"/>
    </source>
</evidence>
<organism evidence="4">
    <name type="scientific">marine metagenome</name>
    <dbReference type="NCBI Taxonomy" id="408172"/>
    <lineage>
        <taxon>unclassified sequences</taxon>
        <taxon>metagenomes</taxon>
        <taxon>ecological metagenomes</taxon>
    </lineage>
</organism>
<accession>A0A381U947</accession>
<evidence type="ECO:0000256" key="1">
    <source>
        <dbReference type="SAM" id="MobiDB-lite"/>
    </source>
</evidence>
<sequence>MPRTRLRRSRRPRENLILFTLGACTLTGFLAFLAVGYAVWRLDQVQRFEVHDVLTAPVREPVTASDLIASNHPDPQGRDEIGTGNEGQTVLAPTIAEPLVDDDPEAENYLLVGSDSVDGIASNDAIMTGRRASIGNHLADTIMILRLRNDGTAAVVSVPRDLLVPIASTDAIAKINSAYNLDSSAQTRAARLIETVEEHFGIGLQHFVEVDLDGFRRLVDAVGGVSMCFNRPTRDRTVQDSGDQTQGGTGFWVDKGWTHLNGEDALAFVRSRRLLVQQNDGEWVRLGVWNDLERNSRQQKFIFEAVDQALDSAVSNPRTLQRLLDIVSTHLRTSNTLSVFDDGLELARRFGGLNVDDDLERYAFQLIDVTLNDLAGLELIENEHNERVIDIFRGVGWDELIERRVKVQINGPSASWVASRLRGIGFKATHEEGQAYMTTQIRYGVGGDKAAVLLAAHLKEDVRMTPDPSLSGSNVRLELAIEPPSISPGYRLVDAPQPIAQATATQPPPPPKALGVCGG</sequence>
<dbReference type="EMBL" id="UINC01005871">
    <property type="protein sequence ID" value="SVA24078.1"/>
    <property type="molecule type" value="Genomic_DNA"/>
</dbReference>
<dbReference type="PANTHER" id="PTHR33392:SF6">
    <property type="entry name" value="POLYISOPRENYL-TEICHOIC ACID--PEPTIDOGLYCAN TEICHOIC ACID TRANSFERASE TAGU"/>
    <property type="match status" value="1"/>
</dbReference>
<keyword evidence="2" id="KW-1133">Transmembrane helix</keyword>
<reference evidence="4" key="1">
    <citation type="submission" date="2018-05" db="EMBL/GenBank/DDBJ databases">
        <authorList>
            <person name="Lanie J.A."/>
            <person name="Ng W.-L."/>
            <person name="Kazmierczak K.M."/>
            <person name="Andrzejewski T.M."/>
            <person name="Davidsen T.M."/>
            <person name="Wayne K.J."/>
            <person name="Tettelin H."/>
            <person name="Glass J.I."/>
            <person name="Rusch D."/>
            <person name="Podicherti R."/>
            <person name="Tsui H.-C.T."/>
            <person name="Winkler M.E."/>
        </authorList>
    </citation>
    <scope>NUCLEOTIDE SEQUENCE</scope>
</reference>
<keyword evidence="2" id="KW-0472">Membrane</keyword>
<dbReference type="AlphaFoldDB" id="A0A381U947"/>
<gene>
    <name evidence="4" type="ORF">METZ01_LOCUS76932</name>
</gene>
<proteinExistence type="predicted"/>
<dbReference type="Pfam" id="PF03816">
    <property type="entry name" value="LytR_cpsA_psr"/>
    <property type="match status" value="1"/>
</dbReference>
<feature type="domain" description="Cell envelope-related transcriptional attenuator" evidence="3">
    <location>
        <begin position="139"/>
        <end position="308"/>
    </location>
</feature>
<feature type="region of interest" description="Disordered" evidence="1">
    <location>
        <begin position="67"/>
        <end position="86"/>
    </location>
</feature>